<dbReference type="GO" id="GO:0015035">
    <property type="term" value="F:protein-disulfide reductase activity"/>
    <property type="evidence" value="ECO:0007669"/>
    <property type="project" value="InterPro"/>
</dbReference>
<proteinExistence type="predicted"/>
<reference evidence="1" key="1">
    <citation type="submission" date="2020-02" db="EMBL/GenBank/DDBJ databases">
        <authorList>
            <person name="Meier V. D."/>
        </authorList>
    </citation>
    <scope>NUCLEOTIDE SEQUENCE</scope>
    <source>
        <strain evidence="1">AVDCRST_MAG54</strain>
    </source>
</reference>
<organism evidence="1">
    <name type="scientific">uncultured Actinomycetospora sp</name>
    <dbReference type="NCBI Taxonomy" id="1135996"/>
    <lineage>
        <taxon>Bacteria</taxon>
        <taxon>Bacillati</taxon>
        <taxon>Actinomycetota</taxon>
        <taxon>Actinomycetes</taxon>
        <taxon>Pseudonocardiales</taxon>
        <taxon>Pseudonocardiaceae</taxon>
        <taxon>Actinomycetospora</taxon>
        <taxon>environmental samples</taxon>
    </lineage>
</organism>
<dbReference type="InterPro" id="IPR007263">
    <property type="entry name" value="DCC1-like"/>
</dbReference>
<dbReference type="EMBL" id="CADCTH010000172">
    <property type="protein sequence ID" value="CAA9236392.1"/>
    <property type="molecule type" value="Genomic_DNA"/>
</dbReference>
<dbReference type="Pfam" id="PF04134">
    <property type="entry name" value="DCC1-like"/>
    <property type="match status" value="1"/>
</dbReference>
<evidence type="ECO:0000313" key="1">
    <source>
        <dbReference type="EMBL" id="CAA9236392.1"/>
    </source>
</evidence>
<accession>A0A6J4HXS9</accession>
<sequence>MSSADGHAGRLVFDGECGFCTRCVDWLRRLDPQGKIDVQPLQADGVPASIGATIEECRDAVQFLGPDGVRRGGADAVSAVLAVLTGTALPSTLYRASSGLQERAYRWVADHRSRFPGTTPYCERAPQGC</sequence>
<name>A0A6J4HXS9_9PSEU</name>
<dbReference type="AlphaFoldDB" id="A0A6J4HXS9"/>
<gene>
    <name evidence="1" type="ORF">AVDCRST_MAG54-1286</name>
</gene>
<evidence type="ECO:0008006" key="2">
    <source>
        <dbReference type="Google" id="ProtNLM"/>
    </source>
</evidence>
<protein>
    <recommendedName>
        <fullName evidence="2">DUF393 domain-containing protein</fullName>
    </recommendedName>
</protein>